<name>A0A2P1G7F2_9CHLO</name>
<dbReference type="Pfam" id="PF00416">
    <property type="entry name" value="Ribosomal_S13"/>
    <property type="match status" value="1"/>
</dbReference>
<sequence>MGIYGIGQYQAKQICDLAGFCPYTKLTLLSANEIALLSQVLSTHYETSSEIKRKRIQNIQHLISNGSYRGFRHSLGLPTRGQQTHSNARTAKKLNKKHSFK</sequence>
<dbReference type="GO" id="GO:0005739">
    <property type="term" value="C:mitochondrion"/>
    <property type="evidence" value="ECO:0007669"/>
    <property type="project" value="TreeGrafter"/>
</dbReference>
<evidence type="ECO:0000256" key="2">
    <source>
        <dbReference type="ARBA" id="ARBA00022980"/>
    </source>
</evidence>
<dbReference type="PROSITE" id="PS50159">
    <property type="entry name" value="RIBOSOMAL_S13_2"/>
    <property type="match status" value="1"/>
</dbReference>
<dbReference type="PIRSF" id="PIRSF002134">
    <property type="entry name" value="Ribosomal_S13"/>
    <property type="match status" value="1"/>
</dbReference>
<evidence type="ECO:0000256" key="4">
    <source>
        <dbReference type="RuleBase" id="RU003830"/>
    </source>
</evidence>
<evidence type="ECO:0000256" key="3">
    <source>
        <dbReference type="ARBA" id="ARBA00023274"/>
    </source>
</evidence>
<dbReference type="Gene3D" id="4.10.910.10">
    <property type="entry name" value="30s ribosomal protein s13, domain 2"/>
    <property type="match status" value="1"/>
</dbReference>
<dbReference type="EMBL" id="MF197533">
    <property type="protein sequence ID" value="AVM80899.1"/>
    <property type="molecule type" value="Genomic_DNA"/>
</dbReference>
<accession>A0A2P1G7F2</accession>
<dbReference type="InterPro" id="IPR027437">
    <property type="entry name" value="Rbsml_uS13_C"/>
</dbReference>
<proteinExistence type="inferred from homology"/>
<dbReference type="InterPro" id="IPR010979">
    <property type="entry name" value="Ribosomal_uS13-like_H2TH"/>
</dbReference>
<reference evidence="6" key="1">
    <citation type="journal article" date="2018" name="Sci. Rep.">
        <title>Genome sequencing of Prototheca zopfii genotypes 1 and 2 provides evidence of a severe reduction in organellar genomes.</title>
        <authorList>
            <person name="Severgnini M."/>
            <person name="Lazzari B."/>
            <person name="Capra E."/>
            <person name="Chessa S."/>
            <person name="Luini M."/>
            <person name="Bordoni R."/>
            <person name="Castiglioni B."/>
            <person name="Ricchi M."/>
            <person name="Cremonesi P."/>
        </authorList>
    </citation>
    <scope>NUCLEOTIDE SEQUENCE</scope>
    <source>
        <strain evidence="6">SAG 2063</strain>
    </source>
</reference>
<dbReference type="GO" id="GO:0015935">
    <property type="term" value="C:small ribosomal subunit"/>
    <property type="evidence" value="ECO:0007669"/>
    <property type="project" value="TreeGrafter"/>
</dbReference>
<organism evidence="6">
    <name type="scientific">Prototheca zopfii</name>
    <dbReference type="NCBI Taxonomy" id="3112"/>
    <lineage>
        <taxon>Eukaryota</taxon>
        <taxon>Viridiplantae</taxon>
        <taxon>Chlorophyta</taxon>
        <taxon>core chlorophytes</taxon>
        <taxon>Trebouxiophyceae</taxon>
        <taxon>Chlorellales</taxon>
        <taxon>Chlorellaceae</taxon>
        <taxon>Prototheca</taxon>
    </lineage>
</organism>
<feature type="compositionally biased region" description="Polar residues" evidence="5">
    <location>
        <begin position="80"/>
        <end position="89"/>
    </location>
</feature>
<dbReference type="InterPro" id="IPR001892">
    <property type="entry name" value="Ribosomal_uS13"/>
</dbReference>
<feature type="region of interest" description="Disordered" evidence="5">
    <location>
        <begin position="77"/>
        <end position="101"/>
    </location>
</feature>
<gene>
    <name evidence="6" type="primary">rps13</name>
</gene>
<dbReference type="SUPFAM" id="SSF46946">
    <property type="entry name" value="S13-like H2TH domain"/>
    <property type="match status" value="1"/>
</dbReference>
<dbReference type="GO" id="GO:0003735">
    <property type="term" value="F:structural constituent of ribosome"/>
    <property type="evidence" value="ECO:0007669"/>
    <property type="project" value="InterPro"/>
</dbReference>
<evidence type="ECO:0000256" key="5">
    <source>
        <dbReference type="SAM" id="MobiDB-lite"/>
    </source>
</evidence>
<dbReference type="GO" id="GO:0006412">
    <property type="term" value="P:translation"/>
    <property type="evidence" value="ECO:0007669"/>
    <property type="project" value="InterPro"/>
</dbReference>
<feature type="compositionally biased region" description="Basic residues" evidence="5">
    <location>
        <begin position="90"/>
        <end position="101"/>
    </location>
</feature>
<keyword evidence="3 4" id="KW-0687">Ribonucleoprotein</keyword>
<dbReference type="Gene3D" id="1.10.8.50">
    <property type="match status" value="1"/>
</dbReference>
<geneLocation type="mitochondrion" evidence="6"/>
<dbReference type="InterPro" id="IPR018269">
    <property type="entry name" value="Ribosomal_uS13_CS"/>
</dbReference>
<keyword evidence="6" id="KW-0496">Mitochondrion</keyword>
<evidence type="ECO:0000313" key="6">
    <source>
        <dbReference type="EMBL" id="AVM80899.1"/>
    </source>
</evidence>
<dbReference type="PANTHER" id="PTHR10871:SF1">
    <property type="entry name" value="SMALL RIBOSOMAL SUBUNIT PROTEIN US13M"/>
    <property type="match status" value="1"/>
</dbReference>
<dbReference type="PANTHER" id="PTHR10871">
    <property type="entry name" value="30S RIBOSOMAL PROTEIN S13/40S RIBOSOMAL PROTEIN S18"/>
    <property type="match status" value="1"/>
</dbReference>
<dbReference type="PROSITE" id="PS00646">
    <property type="entry name" value="RIBOSOMAL_S13_1"/>
    <property type="match status" value="1"/>
</dbReference>
<keyword evidence="2 4" id="KW-0689">Ribosomal protein</keyword>
<comment type="similarity">
    <text evidence="1 4">Belongs to the universal ribosomal protein uS13 family.</text>
</comment>
<evidence type="ECO:0000256" key="1">
    <source>
        <dbReference type="ARBA" id="ARBA00008080"/>
    </source>
</evidence>
<protein>
    <submittedName>
        <fullName evidence="6">Ribosomal protein S13</fullName>
    </submittedName>
</protein>
<dbReference type="GO" id="GO:0003723">
    <property type="term" value="F:RNA binding"/>
    <property type="evidence" value="ECO:0007669"/>
    <property type="project" value="InterPro"/>
</dbReference>
<dbReference type="AlphaFoldDB" id="A0A2P1G7F2"/>